<organism evidence="1">
    <name type="scientific">Anguilla anguilla</name>
    <name type="common">European freshwater eel</name>
    <name type="synonym">Muraena anguilla</name>
    <dbReference type="NCBI Taxonomy" id="7936"/>
    <lineage>
        <taxon>Eukaryota</taxon>
        <taxon>Metazoa</taxon>
        <taxon>Chordata</taxon>
        <taxon>Craniata</taxon>
        <taxon>Vertebrata</taxon>
        <taxon>Euteleostomi</taxon>
        <taxon>Actinopterygii</taxon>
        <taxon>Neopterygii</taxon>
        <taxon>Teleostei</taxon>
        <taxon>Anguilliformes</taxon>
        <taxon>Anguillidae</taxon>
        <taxon>Anguilla</taxon>
    </lineage>
</organism>
<name>A0A0E9TCI7_ANGAN</name>
<reference evidence="1" key="1">
    <citation type="submission" date="2014-11" db="EMBL/GenBank/DDBJ databases">
        <authorList>
            <person name="Amaro Gonzalez C."/>
        </authorList>
    </citation>
    <scope>NUCLEOTIDE SEQUENCE</scope>
</reference>
<dbReference type="EMBL" id="GBXM01058144">
    <property type="protein sequence ID" value="JAH50433.1"/>
    <property type="molecule type" value="Transcribed_RNA"/>
</dbReference>
<sequence>MNITDCKCMKIKLDVRKTKLQMGESLVHH</sequence>
<dbReference type="AlphaFoldDB" id="A0A0E9TCI7"/>
<proteinExistence type="predicted"/>
<accession>A0A0E9TCI7</accession>
<protein>
    <submittedName>
        <fullName evidence="1">Uncharacterized protein</fullName>
    </submittedName>
</protein>
<reference evidence="1" key="2">
    <citation type="journal article" date="2015" name="Fish Shellfish Immunol.">
        <title>Early steps in the European eel (Anguilla anguilla)-Vibrio vulnificus interaction in the gills: Role of the RtxA13 toxin.</title>
        <authorList>
            <person name="Callol A."/>
            <person name="Pajuelo D."/>
            <person name="Ebbesson L."/>
            <person name="Teles M."/>
            <person name="MacKenzie S."/>
            <person name="Amaro C."/>
        </authorList>
    </citation>
    <scope>NUCLEOTIDE SEQUENCE</scope>
</reference>
<evidence type="ECO:0000313" key="1">
    <source>
        <dbReference type="EMBL" id="JAH50433.1"/>
    </source>
</evidence>